<dbReference type="Proteomes" id="UP000053776">
    <property type="component" value="Unassembled WGS sequence"/>
</dbReference>
<dbReference type="AlphaFoldDB" id="A0A0J9VW52"/>
<evidence type="ECO:0000256" key="1">
    <source>
        <dbReference type="SAM" id="MobiDB-lite"/>
    </source>
</evidence>
<keyword evidence="2" id="KW-0812">Transmembrane</keyword>
<protein>
    <submittedName>
        <fullName evidence="3">Uncharacterized protein</fullName>
    </submittedName>
</protein>
<accession>A0A0J9VW52</accession>
<feature type="region of interest" description="Disordered" evidence="1">
    <location>
        <begin position="289"/>
        <end position="332"/>
    </location>
</feature>
<dbReference type="Pfam" id="PF05795">
    <property type="entry name" value="Plasmodium_Vir"/>
    <property type="match status" value="1"/>
</dbReference>
<sequence>MRYTFRRTKLPIKSFQSVIYSFFLYIKNSYIGISTLYYTFLNTAYSYVISYDDIATLTSKRLYNNLNNQSIGSIDSTDCNELYNDLKDDSVFFFCMHIKGNLQYFDNLKFNNFFDNYKCKYLNMWIYDRLSSIYPNVRGKEATRVIQSILTLWGDFSFTDKCDKYFFDYIYNNNINDNYNNMKKLYDYALNYGLINFYIEQGDYKCTPKVEEYIRHSIELYKQVKDDCQIYAKEKFHCDVLSDITKYIREEELLGLKCKNVVNHPPPAEIGGEKASKGMDLATAHTPEINQHSSREPGNDLASPPHQQEHHGGQDQRMTGLLPEDEGASIDSSSMYDSIKENTIRFSPPLIGFSFFSLMLYKVYLNKL</sequence>
<dbReference type="InterPro" id="IPR008780">
    <property type="entry name" value="Plasmodium_Vir"/>
</dbReference>
<feature type="transmembrane region" description="Helical" evidence="2">
    <location>
        <begin position="20"/>
        <end position="40"/>
    </location>
</feature>
<proteinExistence type="predicted"/>
<evidence type="ECO:0000313" key="4">
    <source>
        <dbReference type="Proteomes" id="UP000053776"/>
    </source>
</evidence>
<dbReference type="EMBL" id="KQ235088">
    <property type="protein sequence ID" value="KMZ91858.1"/>
    <property type="molecule type" value="Genomic_DNA"/>
</dbReference>
<gene>
    <name evidence="3" type="ORF">PVMG_00731</name>
</gene>
<evidence type="ECO:0000256" key="2">
    <source>
        <dbReference type="SAM" id="Phobius"/>
    </source>
</evidence>
<evidence type="ECO:0000313" key="3">
    <source>
        <dbReference type="EMBL" id="KMZ91858.1"/>
    </source>
</evidence>
<keyword evidence="2" id="KW-1133">Transmembrane helix</keyword>
<keyword evidence="2" id="KW-0472">Membrane</keyword>
<reference evidence="3 4" key="1">
    <citation type="submission" date="2011-08" db="EMBL/GenBank/DDBJ databases">
        <title>The Genome Sequence of Plasmodium vivax Mauritania I.</title>
        <authorList>
            <consortium name="The Broad Institute Genome Sequencing Platform"/>
            <consortium name="The Broad Institute Genome Sequencing Center for Infectious Disease"/>
            <person name="Neafsey D."/>
            <person name="Carlton J."/>
            <person name="Barnwell J."/>
            <person name="Collins W."/>
            <person name="Escalante A."/>
            <person name="Mullikin J."/>
            <person name="Saul A."/>
            <person name="Guigo R."/>
            <person name="Camara F."/>
            <person name="Young S.K."/>
            <person name="Zeng Q."/>
            <person name="Gargeya S."/>
            <person name="Fitzgerald M."/>
            <person name="Haas B."/>
            <person name="Abouelleil A."/>
            <person name="Alvarado L."/>
            <person name="Arachchi H.M."/>
            <person name="Berlin A."/>
            <person name="Brown A."/>
            <person name="Chapman S.B."/>
            <person name="Chen Z."/>
            <person name="Dunbar C."/>
            <person name="Freedman E."/>
            <person name="Gearin G."/>
            <person name="Gellesch M."/>
            <person name="Goldberg J."/>
            <person name="Griggs A."/>
            <person name="Gujja S."/>
            <person name="Heiman D."/>
            <person name="Howarth C."/>
            <person name="Larson L."/>
            <person name="Lui A."/>
            <person name="MacDonald P.J.P."/>
            <person name="Montmayeur A."/>
            <person name="Murphy C."/>
            <person name="Neiman D."/>
            <person name="Pearson M."/>
            <person name="Priest M."/>
            <person name="Roberts A."/>
            <person name="Saif S."/>
            <person name="Shea T."/>
            <person name="Shenoy N."/>
            <person name="Sisk P."/>
            <person name="Stolte C."/>
            <person name="Sykes S."/>
            <person name="Wortman J."/>
            <person name="Nusbaum C."/>
            <person name="Birren B."/>
        </authorList>
    </citation>
    <scope>NUCLEOTIDE SEQUENCE [LARGE SCALE GENOMIC DNA]</scope>
    <source>
        <strain evidence="3 4">Mauritania I</strain>
    </source>
</reference>
<organism evidence="3 4">
    <name type="scientific">Plasmodium vivax Mauritania I</name>
    <dbReference type="NCBI Taxonomy" id="1035515"/>
    <lineage>
        <taxon>Eukaryota</taxon>
        <taxon>Sar</taxon>
        <taxon>Alveolata</taxon>
        <taxon>Apicomplexa</taxon>
        <taxon>Aconoidasida</taxon>
        <taxon>Haemosporida</taxon>
        <taxon>Plasmodiidae</taxon>
        <taxon>Plasmodium</taxon>
        <taxon>Plasmodium (Plasmodium)</taxon>
    </lineage>
</organism>
<dbReference type="OrthoDB" id="10291135at2759"/>
<name>A0A0J9VW52_PLAVI</name>